<dbReference type="InterPro" id="IPR002182">
    <property type="entry name" value="NB-ARC"/>
</dbReference>
<feature type="domain" description="Disease resistance protein winged helix" evidence="5">
    <location>
        <begin position="408"/>
        <end position="435"/>
    </location>
</feature>
<dbReference type="GO" id="GO:0005524">
    <property type="term" value="F:ATP binding"/>
    <property type="evidence" value="ECO:0007669"/>
    <property type="project" value="UniProtKB-KW"/>
</dbReference>
<dbReference type="Pfam" id="PF23598">
    <property type="entry name" value="LRR_14"/>
    <property type="match status" value="1"/>
</dbReference>
<dbReference type="Gene3D" id="1.20.5.4130">
    <property type="match status" value="1"/>
</dbReference>
<dbReference type="Pfam" id="PF25019">
    <property type="entry name" value="LRR_R13L1-DRL21"/>
    <property type="match status" value="1"/>
</dbReference>
<dbReference type="InterPro" id="IPR032675">
    <property type="entry name" value="LRR_dom_sf"/>
</dbReference>
<accession>A0AAN7FE24</accession>
<dbReference type="PANTHER" id="PTHR36766:SF38">
    <property type="entry name" value="DISEASE RESISTANCE PROTEIN RGA3"/>
    <property type="match status" value="1"/>
</dbReference>
<evidence type="ECO:0000256" key="2">
    <source>
        <dbReference type="ARBA" id="ARBA00022737"/>
    </source>
</evidence>
<dbReference type="InterPro" id="IPR058922">
    <property type="entry name" value="WHD_DRP"/>
</dbReference>
<feature type="domain" description="R13L1/DRL21-like LRR repeat region" evidence="7">
    <location>
        <begin position="622"/>
        <end position="742"/>
    </location>
</feature>
<gene>
    <name evidence="8" type="ORF">RGQ29_021616</name>
</gene>
<dbReference type="GO" id="GO:0043531">
    <property type="term" value="F:ADP binding"/>
    <property type="evidence" value="ECO:0007669"/>
    <property type="project" value="InterPro"/>
</dbReference>
<dbReference type="Gene3D" id="3.40.50.300">
    <property type="entry name" value="P-loop containing nucleotide triphosphate hydrolases"/>
    <property type="match status" value="1"/>
</dbReference>
<feature type="domain" description="NB-ARC" evidence="4">
    <location>
        <begin position="155"/>
        <end position="345"/>
    </location>
</feature>
<evidence type="ECO:0000259" key="6">
    <source>
        <dbReference type="Pfam" id="PF23598"/>
    </source>
</evidence>
<organism evidence="8 9">
    <name type="scientific">Quercus rubra</name>
    <name type="common">Northern red oak</name>
    <name type="synonym">Quercus borealis</name>
    <dbReference type="NCBI Taxonomy" id="3512"/>
    <lineage>
        <taxon>Eukaryota</taxon>
        <taxon>Viridiplantae</taxon>
        <taxon>Streptophyta</taxon>
        <taxon>Embryophyta</taxon>
        <taxon>Tracheophyta</taxon>
        <taxon>Spermatophyta</taxon>
        <taxon>Magnoliopsida</taxon>
        <taxon>eudicotyledons</taxon>
        <taxon>Gunneridae</taxon>
        <taxon>Pentapetalae</taxon>
        <taxon>rosids</taxon>
        <taxon>fabids</taxon>
        <taxon>Fagales</taxon>
        <taxon>Fagaceae</taxon>
        <taxon>Quercus</taxon>
    </lineage>
</organism>
<comment type="caution">
    <text evidence="8">The sequence shown here is derived from an EMBL/GenBank/DDBJ whole genome shotgun (WGS) entry which is preliminary data.</text>
</comment>
<keyword evidence="3" id="KW-0611">Plant defense</keyword>
<evidence type="ECO:0000313" key="8">
    <source>
        <dbReference type="EMBL" id="KAK4591483.1"/>
    </source>
</evidence>
<keyword evidence="2" id="KW-0677">Repeat</keyword>
<sequence length="1014" mass="116313">MAEAILCGVAQTIIENLGSAAFEKFGPLWNVKDELESIKNTVSRIQAVLLDALKDAFYDADDLLGEYKFHVELALQQEETSGNTAEKVRNFFRSIPLVFRNRKMSLRIIELRQKLIAMAEDRNKFHFNEGHVKPQVSLNRETIPCLPNKEVIGRDDDKDAIIKLLLESNNAENVSVIAIVGIGGLVKTTLAQNVYKYEKVNKHFEQKLWVCVSDVFEVTTIAKKIINGIDKDDSMELMRKKRRKFNPEVLMGQVHNMDPLRELVNKIYQKKFLLVLDDMWNENYKIWNDFKSLLIDGAKGSKIVITTRVKLVAEITHPISIYGLKGLSKHHSWFLFEKIAFRNRQETNNTKLVEIGREIVGKYGWLKIKDKVQENVIEQGGGNTLSILKLSYDHLPSYIKGCFAFCSLFPKSYNINRMTLIQLWMAHGLIQLPNNIEQLFLFDVGDHSYGGDLKYKMHDLYHDLAQSTAGADCRLDYLDEKTHHVSFFSVSSFTKTLSLVKASSKVRTILFTHSRYASAAMDESTLSTLIESFPSMRALDLHGLLKIEIMTNSIRKLIHLKYLDLSFNPIETLPDSISALLNLQTLKLQECHNLEQLPRDITKLVSLRHLDDRGCFKNNGGLGKLNGLNNLKGTLEIEISEQLEDANSDCGVKNLREKLHLEKLKLKWAHQEGHDEMLLDSIQPHPNLKILEVWDYSGVTFSSWLSSIENLVEIKLSRCDRCNHLPPLSKLPFLERLWLNEMKDLECISDRDISEDVSTLSFFPSLKSLFVLRIVVLLFVLFEIDKMTLIQLWMAHGLIPLSNNGEQLEDVADECINHLLYRKLIHLKYLDLSFNPIKTLPYSITALLNLQTLKLQECCNLEQLPRDITKLVHLKHLDNIGCSKLRLPRGLQKMTGNMEWRHLNCLNHLEFDSLPKLNSLPAGLQHVTTLKRLTISHSENLKTLPRWIRKLISLESLIIGDCHNLKSLPNETRDLTSLQCLGIFSCPELRKRSEKETGQDWNKIAQITTESWPI</sequence>
<dbReference type="InterPro" id="IPR001611">
    <property type="entry name" value="Leu-rich_rpt"/>
</dbReference>
<dbReference type="GO" id="GO:0051707">
    <property type="term" value="P:response to other organism"/>
    <property type="evidence" value="ECO:0007669"/>
    <property type="project" value="UniProtKB-ARBA"/>
</dbReference>
<evidence type="ECO:0000256" key="3">
    <source>
        <dbReference type="ARBA" id="ARBA00022821"/>
    </source>
</evidence>
<dbReference type="SMART" id="SM00369">
    <property type="entry name" value="LRR_TYP"/>
    <property type="match status" value="2"/>
</dbReference>
<keyword evidence="1" id="KW-0433">Leucine-rich repeat</keyword>
<dbReference type="Pfam" id="PF00560">
    <property type="entry name" value="LRR_1"/>
    <property type="match status" value="1"/>
</dbReference>
<dbReference type="GO" id="GO:0006952">
    <property type="term" value="P:defense response"/>
    <property type="evidence" value="ECO:0007669"/>
    <property type="project" value="UniProtKB-KW"/>
</dbReference>
<dbReference type="SUPFAM" id="SSF52540">
    <property type="entry name" value="P-loop containing nucleoside triphosphate hydrolases"/>
    <property type="match status" value="1"/>
</dbReference>
<dbReference type="SUPFAM" id="SSF52058">
    <property type="entry name" value="L domain-like"/>
    <property type="match status" value="2"/>
</dbReference>
<dbReference type="InterPro" id="IPR003591">
    <property type="entry name" value="Leu-rich_rpt_typical-subtyp"/>
</dbReference>
<name>A0AAN7FE24_QUERU</name>
<reference evidence="8 9" key="1">
    <citation type="journal article" date="2023" name="G3 (Bethesda)">
        <title>A haplotype-resolved chromosome-scale genome for Quercus rubra L. provides insights into the genetics of adaptive traits for red oak species.</title>
        <authorList>
            <person name="Kapoor B."/>
            <person name="Jenkins J."/>
            <person name="Schmutz J."/>
            <person name="Zhebentyayeva T."/>
            <person name="Kuelheim C."/>
            <person name="Coggeshall M."/>
            <person name="Heim C."/>
            <person name="Lasky J.R."/>
            <person name="Leites L."/>
            <person name="Islam-Faridi N."/>
            <person name="Romero-Severson J."/>
            <person name="DeLeo V.L."/>
            <person name="Lucas S.M."/>
            <person name="Lazic D."/>
            <person name="Gailing O."/>
            <person name="Carlson J."/>
            <person name="Staton M."/>
        </authorList>
    </citation>
    <scope>NUCLEOTIDE SEQUENCE [LARGE SCALE GENOMIC DNA]</scope>
    <source>
        <strain evidence="8">Pseudo-F2</strain>
    </source>
</reference>
<evidence type="ECO:0000259" key="4">
    <source>
        <dbReference type="Pfam" id="PF00931"/>
    </source>
</evidence>
<dbReference type="InterPro" id="IPR027417">
    <property type="entry name" value="P-loop_NTPase"/>
</dbReference>
<keyword evidence="9" id="KW-1185">Reference proteome</keyword>
<dbReference type="PROSITE" id="PS51450">
    <property type="entry name" value="LRR"/>
    <property type="match status" value="2"/>
</dbReference>
<dbReference type="EMBL" id="JAXUIC010000005">
    <property type="protein sequence ID" value="KAK4591483.1"/>
    <property type="molecule type" value="Genomic_DNA"/>
</dbReference>
<evidence type="ECO:0000256" key="1">
    <source>
        <dbReference type="ARBA" id="ARBA00022614"/>
    </source>
</evidence>
<dbReference type="Pfam" id="PF23559">
    <property type="entry name" value="WHD_DRP"/>
    <property type="match status" value="1"/>
</dbReference>
<dbReference type="AlphaFoldDB" id="A0AAN7FE24"/>
<evidence type="ECO:0000259" key="7">
    <source>
        <dbReference type="Pfam" id="PF25019"/>
    </source>
</evidence>
<dbReference type="Gene3D" id="3.80.10.10">
    <property type="entry name" value="Ribonuclease Inhibitor"/>
    <property type="match status" value="2"/>
</dbReference>
<dbReference type="InterPro" id="IPR056789">
    <property type="entry name" value="LRR_R13L1-DRL21"/>
</dbReference>
<evidence type="ECO:0000259" key="5">
    <source>
        <dbReference type="Pfam" id="PF23559"/>
    </source>
</evidence>
<dbReference type="Pfam" id="PF00931">
    <property type="entry name" value="NB-ARC"/>
    <property type="match status" value="1"/>
</dbReference>
<evidence type="ECO:0000313" key="9">
    <source>
        <dbReference type="Proteomes" id="UP001324115"/>
    </source>
</evidence>
<dbReference type="PANTHER" id="PTHR36766">
    <property type="entry name" value="PLANT BROAD-SPECTRUM MILDEW RESISTANCE PROTEIN RPW8"/>
    <property type="match status" value="1"/>
</dbReference>
<dbReference type="Proteomes" id="UP001324115">
    <property type="component" value="Unassembled WGS sequence"/>
</dbReference>
<proteinExistence type="predicted"/>
<dbReference type="Gene3D" id="1.10.10.10">
    <property type="entry name" value="Winged helix-like DNA-binding domain superfamily/Winged helix DNA-binding domain"/>
    <property type="match status" value="1"/>
</dbReference>
<feature type="domain" description="Disease resistance R13L4/SHOC-2-like LRR" evidence="6">
    <location>
        <begin position="821"/>
        <end position="895"/>
    </location>
</feature>
<dbReference type="InterPro" id="IPR055414">
    <property type="entry name" value="LRR_R13L4/SHOC2-like"/>
</dbReference>
<dbReference type="PRINTS" id="PR00364">
    <property type="entry name" value="DISEASERSIST"/>
</dbReference>
<protein>
    <submittedName>
        <fullName evidence="8">Uncharacterized protein</fullName>
    </submittedName>
</protein>
<dbReference type="InterPro" id="IPR036388">
    <property type="entry name" value="WH-like_DNA-bd_sf"/>
</dbReference>